<dbReference type="Gene3D" id="3.90.220.20">
    <property type="entry name" value="DNA methylase specificity domains"/>
    <property type="match status" value="2"/>
</dbReference>
<accession>A0ABW2F1H6</accession>
<keyword evidence="6" id="KW-0255">Endonuclease</keyword>
<reference evidence="7" key="1">
    <citation type="journal article" date="2019" name="Int. J. Syst. Evol. Microbiol.">
        <title>The Global Catalogue of Microorganisms (GCM) 10K type strain sequencing project: providing services to taxonomists for standard genome sequencing and annotation.</title>
        <authorList>
            <consortium name="The Broad Institute Genomics Platform"/>
            <consortium name="The Broad Institute Genome Sequencing Center for Infectious Disease"/>
            <person name="Wu L."/>
            <person name="Ma J."/>
        </authorList>
    </citation>
    <scope>NUCLEOTIDE SEQUENCE [LARGE SCALE GENOMIC DNA]</scope>
    <source>
        <strain evidence="7">CGMCC 1.13666</strain>
    </source>
</reference>
<keyword evidence="6" id="KW-0540">Nuclease</keyword>
<dbReference type="CDD" id="cd17252">
    <property type="entry name" value="RMtype1_S_EcoKI-TRD1-CR1_like"/>
    <property type="match status" value="1"/>
</dbReference>
<keyword evidence="7" id="KW-1185">Reference proteome</keyword>
<dbReference type="Gene3D" id="1.10.287.1120">
    <property type="entry name" value="Bipartite methylase S protein"/>
    <property type="match status" value="1"/>
</dbReference>
<evidence type="ECO:0000256" key="1">
    <source>
        <dbReference type="ARBA" id="ARBA00010923"/>
    </source>
</evidence>
<sequence length="441" mass="48332">MSEWMRGSLGELASGVRGVSYTPNQLQRFMSPETVVLLRSNNIKGGQVNFDNVQLVPSHIVSNEQLAQHGDTAVCMSNGSKALVGKSGRIEGNEAPCTVGAFCSIFRPHTHADEKFVSYIFQSGAYRRHLDIILAGSAINNLRNSDVEALSLEIPPRQEQRLIAHILDTLDSQIQKTEALIAKLEKVKEGLLHDLLTRGIDENGQLRPSPEQAPELYKESPLGLIPISWHFAALGSLLDKIEAGKSPSCPDIPAPSGEWGVLKVSAVNPKGFRSTENKVVERKSLVVEGYEVKQGDLLITRANTPDLVGASCIVEEWTSRLMLSDKTLRLVENPDLVMRQYIYHSLQQSYVRKQISIAATGTSMSMKNISQGAIRTLSIIVPPIAEQSAICKRVAAISKRISHEQSKVSKLYQDKAGLMDDLLTGRVRVTPLIDQAQATPA</sequence>
<keyword evidence="2" id="KW-0680">Restriction system</keyword>
<evidence type="ECO:0000256" key="4">
    <source>
        <dbReference type="SAM" id="Coils"/>
    </source>
</evidence>
<dbReference type="CDD" id="cd17261">
    <property type="entry name" value="RMtype1_S_EcoKI-TRD2-CR2_like"/>
    <property type="match status" value="1"/>
</dbReference>
<evidence type="ECO:0000259" key="5">
    <source>
        <dbReference type="Pfam" id="PF01420"/>
    </source>
</evidence>
<comment type="caution">
    <text evidence="6">The sequence shown here is derived from an EMBL/GenBank/DDBJ whole genome shotgun (WGS) entry which is preliminary data.</text>
</comment>
<dbReference type="InterPro" id="IPR044946">
    <property type="entry name" value="Restrct_endonuc_typeI_TRD_sf"/>
</dbReference>
<protein>
    <submittedName>
        <fullName evidence="6">Restriction endonuclease subunit S</fullName>
        <ecNumber evidence="6">3.1.21.-</ecNumber>
    </submittedName>
</protein>
<dbReference type="RefSeq" id="WP_346062970.1">
    <property type="nucleotide sequence ID" value="NZ_BAAADR010000013.1"/>
</dbReference>
<dbReference type="GO" id="GO:0016787">
    <property type="term" value="F:hydrolase activity"/>
    <property type="evidence" value="ECO:0007669"/>
    <property type="project" value="UniProtKB-KW"/>
</dbReference>
<evidence type="ECO:0000313" key="7">
    <source>
        <dbReference type="Proteomes" id="UP001596411"/>
    </source>
</evidence>
<dbReference type="InterPro" id="IPR052021">
    <property type="entry name" value="Type-I_RS_S_subunit"/>
</dbReference>
<dbReference type="EC" id="3.1.21.-" evidence="6"/>
<dbReference type="Proteomes" id="UP001596411">
    <property type="component" value="Unassembled WGS sequence"/>
</dbReference>
<proteinExistence type="inferred from homology"/>
<keyword evidence="6" id="KW-0378">Hydrolase</keyword>
<evidence type="ECO:0000256" key="3">
    <source>
        <dbReference type="ARBA" id="ARBA00023125"/>
    </source>
</evidence>
<organism evidence="6 7">
    <name type="scientific">Halomonas salifodinae</name>
    <dbReference type="NCBI Taxonomy" id="438745"/>
    <lineage>
        <taxon>Bacteria</taxon>
        <taxon>Pseudomonadati</taxon>
        <taxon>Pseudomonadota</taxon>
        <taxon>Gammaproteobacteria</taxon>
        <taxon>Oceanospirillales</taxon>
        <taxon>Halomonadaceae</taxon>
        <taxon>Halomonas</taxon>
    </lineage>
</organism>
<keyword evidence="3" id="KW-0238">DNA-binding</keyword>
<dbReference type="EMBL" id="JBHSZP010000029">
    <property type="protein sequence ID" value="MFC7090873.1"/>
    <property type="molecule type" value="Genomic_DNA"/>
</dbReference>
<name>A0ABW2F1H6_9GAMM</name>
<gene>
    <name evidence="6" type="ORF">ACFQH5_15070</name>
</gene>
<comment type="similarity">
    <text evidence="1">Belongs to the type-I restriction system S methylase family.</text>
</comment>
<evidence type="ECO:0000256" key="2">
    <source>
        <dbReference type="ARBA" id="ARBA00022747"/>
    </source>
</evidence>
<keyword evidence="4" id="KW-0175">Coiled coil</keyword>
<feature type="domain" description="Type I restriction modification DNA specificity" evidence="5">
    <location>
        <begin position="2"/>
        <end position="186"/>
    </location>
</feature>
<dbReference type="GO" id="GO:0004519">
    <property type="term" value="F:endonuclease activity"/>
    <property type="evidence" value="ECO:0007669"/>
    <property type="project" value="UniProtKB-KW"/>
</dbReference>
<evidence type="ECO:0000313" key="6">
    <source>
        <dbReference type="EMBL" id="MFC7090873.1"/>
    </source>
</evidence>
<dbReference type="Pfam" id="PF01420">
    <property type="entry name" value="Methylase_S"/>
    <property type="match status" value="1"/>
</dbReference>
<dbReference type="SUPFAM" id="SSF116734">
    <property type="entry name" value="DNA methylase specificity domain"/>
    <property type="match status" value="2"/>
</dbReference>
<dbReference type="PANTHER" id="PTHR30408:SF12">
    <property type="entry name" value="TYPE I RESTRICTION ENZYME MJAVIII SPECIFICITY SUBUNIT"/>
    <property type="match status" value="1"/>
</dbReference>
<feature type="coiled-coil region" evidence="4">
    <location>
        <begin position="167"/>
        <end position="194"/>
    </location>
</feature>
<dbReference type="PANTHER" id="PTHR30408">
    <property type="entry name" value="TYPE-1 RESTRICTION ENZYME ECOKI SPECIFICITY PROTEIN"/>
    <property type="match status" value="1"/>
</dbReference>
<dbReference type="InterPro" id="IPR000055">
    <property type="entry name" value="Restrct_endonuc_typeI_TRD"/>
</dbReference>